<dbReference type="PANTHER" id="PTHR46696">
    <property type="entry name" value="P450, PUTATIVE (EUROFUNG)-RELATED"/>
    <property type="match status" value="1"/>
</dbReference>
<keyword evidence="2" id="KW-0560">Oxidoreductase</keyword>
<dbReference type="InterPro" id="IPR036396">
    <property type="entry name" value="Cyt_P450_sf"/>
</dbReference>
<dbReference type="Proteomes" id="UP001597124">
    <property type="component" value="Unassembled WGS sequence"/>
</dbReference>
<name>A0ABW3C6W0_SPHXN</name>
<dbReference type="PANTHER" id="PTHR46696:SF6">
    <property type="entry name" value="P450, PUTATIVE (EUROFUNG)-RELATED"/>
    <property type="match status" value="1"/>
</dbReference>
<sequence>MTRSNVTETHFNHHDPQIMQDPYSLYTKLRSGKCPLGHSDQLGGFYFPTSYDGVKRVFSDFRTFSSAEGSGLPDQLVRLLPVDLDPPQHTRWRRVLNRFFTQEAADADRVRVQNVADTLIDDFIERGSADAVNELTRPFLAMTMLPVLGVPMEDRRMIGDKLLWMVHNRMVDHDGWVQRYGEIAEYLTAICTARRTAPRKDDLVQCLIEEEFDGRKLTDVEGYQVLLLTLFGALDSTSSAMSGSLFHLARNPADKARLTSGEVPWPVAIEEFLRFTTPITALRRTVTQPTELDGGPLEPGDFVLALNGAANRDPAKFPEPDKCIIDRDARDHMTFGSGGHVCIGRHYARVMLETCLKTMLARVPDFSVPDDFRPEYTPSEARALKTLPITFTPGRRLKAA</sequence>
<dbReference type="InterPro" id="IPR017972">
    <property type="entry name" value="Cyt_P450_CS"/>
</dbReference>
<comment type="similarity">
    <text evidence="1 2">Belongs to the cytochrome P450 family.</text>
</comment>
<protein>
    <submittedName>
        <fullName evidence="3">Cytochrome P450</fullName>
    </submittedName>
</protein>
<comment type="caution">
    <text evidence="3">The sequence shown here is derived from an EMBL/GenBank/DDBJ whole genome shotgun (WGS) entry which is preliminary data.</text>
</comment>
<dbReference type="Pfam" id="PF00067">
    <property type="entry name" value="p450"/>
    <property type="match status" value="1"/>
</dbReference>
<keyword evidence="2" id="KW-0503">Monooxygenase</keyword>
<dbReference type="PRINTS" id="PR00359">
    <property type="entry name" value="BP450"/>
</dbReference>
<accession>A0ABW3C6W0</accession>
<evidence type="ECO:0000313" key="3">
    <source>
        <dbReference type="EMBL" id="MFD0850225.1"/>
    </source>
</evidence>
<dbReference type="RefSeq" id="WP_381494138.1">
    <property type="nucleotide sequence ID" value="NZ_JBHTIK010000015.1"/>
</dbReference>
<evidence type="ECO:0000313" key="4">
    <source>
        <dbReference type="Proteomes" id="UP001597124"/>
    </source>
</evidence>
<dbReference type="InterPro" id="IPR001128">
    <property type="entry name" value="Cyt_P450"/>
</dbReference>
<proteinExistence type="inferred from homology"/>
<dbReference type="SUPFAM" id="SSF48264">
    <property type="entry name" value="Cytochrome P450"/>
    <property type="match status" value="1"/>
</dbReference>
<dbReference type="InterPro" id="IPR002397">
    <property type="entry name" value="Cyt_P450_B"/>
</dbReference>
<dbReference type="Gene3D" id="1.10.630.10">
    <property type="entry name" value="Cytochrome P450"/>
    <property type="match status" value="1"/>
</dbReference>
<keyword evidence="2" id="KW-0479">Metal-binding</keyword>
<gene>
    <name evidence="3" type="ORF">ACFQ00_17960</name>
</gene>
<organism evidence="3 4">
    <name type="scientific">Sphingosinicella xenopeptidilytica</name>
    <dbReference type="NCBI Taxonomy" id="364098"/>
    <lineage>
        <taxon>Bacteria</taxon>
        <taxon>Pseudomonadati</taxon>
        <taxon>Pseudomonadota</taxon>
        <taxon>Alphaproteobacteria</taxon>
        <taxon>Sphingomonadales</taxon>
        <taxon>Sphingosinicellaceae</taxon>
        <taxon>Sphingosinicella</taxon>
    </lineage>
</organism>
<evidence type="ECO:0000256" key="1">
    <source>
        <dbReference type="ARBA" id="ARBA00010617"/>
    </source>
</evidence>
<keyword evidence="2" id="KW-0408">Iron</keyword>
<reference evidence="4" key="1">
    <citation type="journal article" date="2019" name="Int. J. Syst. Evol. Microbiol.">
        <title>The Global Catalogue of Microorganisms (GCM) 10K type strain sequencing project: providing services to taxonomists for standard genome sequencing and annotation.</title>
        <authorList>
            <consortium name="The Broad Institute Genomics Platform"/>
            <consortium name="The Broad Institute Genome Sequencing Center for Infectious Disease"/>
            <person name="Wu L."/>
            <person name="Ma J."/>
        </authorList>
    </citation>
    <scope>NUCLEOTIDE SEQUENCE [LARGE SCALE GENOMIC DNA]</scope>
    <source>
        <strain evidence="4">CCUG 52537</strain>
    </source>
</reference>
<evidence type="ECO:0000256" key="2">
    <source>
        <dbReference type="RuleBase" id="RU000461"/>
    </source>
</evidence>
<dbReference type="EMBL" id="JBHTIK010000015">
    <property type="protein sequence ID" value="MFD0850225.1"/>
    <property type="molecule type" value="Genomic_DNA"/>
</dbReference>
<dbReference type="PROSITE" id="PS00086">
    <property type="entry name" value="CYTOCHROME_P450"/>
    <property type="match status" value="1"/>
</dbReference>
<keyword evidence="4" id="KW-1185">Reference proteome</keyword>
<keyword evidence="2" id="KW-0349">Heme</keyword>